<evidence type="ECO:0000256" key="2">
    <source>
        <dbReference type="ARBA" id="ARBA00006103"/>
    </source>
</evidence>
<evidence type="ECO:0000256" key="3">
    <source>
        <dbReference type="ARBA" id="ARBA00022448"/>
    </source>
</evidence>
<dbReference type="GO" id="GO:0005784">
    <property type="term" value="C:Sec61 translocon complex"/>
    <property type="evidence" value="ECO:0007669"/>
    <property type="project" value="InterPro"/>
</dbReference>
<evidence type="ECO:0000256" key="1">
    <source>
        <dbReference type="ARBA" id="ARBA00004389"/>
    </source>
</evidence>
<evidence type="ECO:0000256" key="8">
    <source>
        <dbReference type="ARBA" id="ARBA00023010"/>
    </source>
</evidence>
<feature type="region of interest" description="Disordered" evidence="10">
    <location>
        <begin position="28"/>
        <end position="58"/>
    </location>
</feature>
<organism evidence="12 13">
    <name type="scientific">Malassezia cuniculi</name>
    <dbReference type="NCBI Taxonomy" id="948313"/>
    <lineage>
        <taxon>Eukaryota</taxon>
        <taxon>Fungi</taxon>
        <taxon>Dikarya</taxon>
        <taxon>Basidiomycota</taxon>
        <taxon>Ustilaginomycotina</taxon>
        <taxon>Malasseziomycetes</taxon>
        <taxon>Malasseziales</taxon>
        <taxon>Malasseziaceae</taxon>
        <taxon>Malassezia</taxon>
    </lineage>
</organism>
<evidence type="ECO:0000256" key="4">
    <source>
        <dbReference type="ARBA" id="ARBA00022692"/>
    </source>
</evidence>
<keyword evidence="4 11" id="KW-0812">Transmembrane</keyword>
<evidence type="ECO:0000256" key="6">
    <source>
        <dbReference type="ARBA" id="ARBA00022927"/>
    </source>
</evidence>
<evidence type="ECO:0000313" key="12">
    <source>
        <dbReference type="EMBL" id="WFD33914.1"/>
    </source>
</evidence>
<keyword evidence="3" id="KW-0813">Transport</keyword>
<sequence>MVRDNTNPSEKASHQPLSQAQLAALASRNSAVMRRRAAQAAANKPNSTRAAGAGGSSSTMLRLYTDDNKGLTVDPVVVLVLSIAFVFSVVLLHILAKVFRYFIK</sequence>
<dbReference type="Pfam" id="PF03911">
    <property type="entry name" value="Sec61_beta"/>
    <property type="match status" value="1"/>
</dbReference>
<feature type="transmembrane region" description="Helical" evidence="11">
    <location>
        <begin position="76"/>
        <end position="96"/>
    </location>
</feature>
<dbReference type="GO" id="GO:0006886">
    <property type="term" value="P:intracellular protein transport"/>
    <property type="evidence" value="ECO:0007669"/>
    <property type="project" value="InterPro"/>
</dbReference>
<reference evidence="12" key="1">
    <citation type="submission" date="2023-03" db="EMBL/GenBank/DDBJ databases">
        <title>Mating type loci evolution in Malassezia.</title>
        <authorList>
            <person name="Coelho M.A."/>
        </authorList>
    </citation>
    <scope>NUCLEOTIDE SEQUENCE</scope>
    <source>
        <strain evidence="12">CBS 11721</strain>
    </source>
</reference>
<comment type="similarity">
    <text evidence="2">Belongs to the SEC61-beta family.</text>
</comment>
<keyword evidence="9 11" id="KW-0472">Membrane</keyword>
<gene>
    <name evidence="12" type="primary">SBH1</name>
    <name evidence="12" type="ORF">MCUN1_000740</name>
</gene>
<keyword evidence="6" id="KW-0653">Protein transport</keyword>
<evidence type="ECO:0000256" key="10">
    <source>
        <dbReference type="SAM" id="MobiDB-lite"/>
    </source>
</evidence>
<keyword evidence="8" id="KW-0811">Translocation</keyword>
<accession>A0AAF0J5X7</accession>
<name>A0AAF0J5X7_9BASI</name>
<dbReference type="PANTHER" id="PTHR13509">
    <property type="entry name" value="SEC61 SUBUNIT BETA"/>
    <property type="match status" value="1"/>
</dbReference>
<proteinExistence type="inferred from homology"/>
<dbReference type="AlphaFoldDB" id="A0AAF0J5X7"/>
<evidence type="ECO:0000313" key="13">
    <source>
        <dbReference type="Proteomes" id="UP001219933"/>
    </source>
</evidence>
<evidence type="ECO:0000256" key="9">
    <source>
        <dbReference type="ARBA" id="ARBA00023136"/>
    </source>
</evidence>
<protein>
    <submittedName>
        <fullName evidence="12">Arf guanine nucleotide exchange factor sbh1</fullName>
    </submittedName>
</protein>
<keyword evidence="7 11" id="KW-1133">Transmembrane helix</keyword>
<dbReference type="Proteomes" id="UP001219933">
    <property type="component" value="Chromosome 1"/>
</dbReference>
<dbReference type="InterPro" id="IPR030671">
    <property type="entry name" value="Sec61-beta/Sbh"/>
</dbReference>
<evidence type="ECO:0000256" key="5">
    <source>
        <dbReference type="ARBA" id="ARBA00022824"/>
    </source>
</evidence>
<dbReference type="EMBL" id="CP119877">
    <property type="protein sequence ID" value="WFD33914.1"/>
    <property type="molecule type" value="Genomic_DNA"/>
</dbReference>
<evidence type="ECO:0000256" key="7">
    <source>
        <dbReference type="ARBA" id="ARBA00022989"/>
    </source>
</evidence>
<dbReference type="InterPro" id="IPR016482">
    <property type="entry name" value="SecG/Sec61-beta/Sbh"/>
</dbReference>
<evidence type="ECO:0000256" key="11">
    <source>
        <dbReference type="SAM" id="Phobius"/>
    </source>
</evidence>
<comment type="subcellular location">
    <subcellularLocation>
        <location evidence="1">Endoplasmic reticulum membrane</location>
        <topology evidence="1">Single-pass membrane protein</topology>
    </subcellularLocation>
</comment>
<keyword evidence="5" id="KW-0256">Endoplasmic reticulum</keyword>
<keyword evidence="13" id="KW-1185">Reference proteome</keyword>